<reference evidence="3 4" key="1">
    <citation type="submission" date="2019-04" db="EMBL/GenBank/DDBJ databases">
        <title>Mesorhizobium composti sp. nov., isolated from compost.</title>
        <authorList>
            <person name="Lin S.-Y."/>
            <person name="Hameed A."/>
            <person name="Hsieh Y.-T."/>
            <person name="Young C.-C."/>
        </authorList>
    </citation>
    <scope>NUCLEOTIDE SEQUENCE [LARGE SCALE GENOMIC DNA]</scope>
    <source>
        <strain evidence="3 4">CC-YTH430</strain>
    </source>
</reference>
<dbReference type="Gene3D" id="3.40.710.10">
    <property type="entry name" value="DD-peptidase/beta-lactamase superfamily"/>
    <property type="match status" value="1"/>
</dbReference>
<feature type="domain" description="Beta-lactamase-related" evidence="2">
    <location>
        <begin position="68"/>
        <end position="394"/>
    </location>
</feature>
<evidence type="ECO:0000259" key="2">
    <source>
        <dbReference type="Pfam" id="PF00144"/>
    </source>
</evidence>
<dbReference type="PANTHER" id="PTHR46825">
    <property type="entry name" value="D-ALANYL-D-ALANINE-CARBOXYPEPTIDASE/ENDOPEPTIDASE AMPH"/>
    <property type="match status" value="1"/>
</dbReference>
<evidence type="ECO:0000313" key="4">
    <source>
        <dbReference type="Proteomes" id="UP000306441"/>
    </source>
</evidence>
<dbReference type="Proteomes" id="UP000306441">
    <property type="component" value="Unassembled WGS sequence"/>
</dbReference>
<dbReference type="Pfam" id="PF00144">
    <property type="entry name" value="Beta-lactamase"/>
    <property type="match status" value="1"/>
</dbReference>
<evidence type="ECO:0000313" key="3">
    <source>
        <dbReference type="EMBL" id="THF55249.1"/>
    </source>
</evidence>
<proteinExistence type="predicted"/>
<evidence type="ECO:0000256" key="1">
    <source>
        <dbReference type="SAM" id="MobiDB-lite"/>
    </source>
</evidence>
<accession>A0ABY2Q2N0</accession>
<organism evidence="3 4">
    <name type="scientific">Ollibium composti</name>
    <dbReference type="NCBI Taxonomy" id="2675109"/>
    <lineage>
        <taxon>Bacteria</taxon>
        <taxon>Pseudomonadati</taxon>
        <taxon>Pseudomonadota</taxon>
        <taxon>Alphaproteobacteria</taxon>
        <taxon>Hyphomicrobiales</taxon>
        <taxon>Phyllobacteriaceae</taxon>
        <taxon>Ollibium</taxon>
    </lineage>
</organism>
<feature type="region of interest" description="Disordered" evidence="1">
    <location>
        <begin position="26"/>
        <end position="46"/>
    </location>
</feature>
<comment type="caution">
    <text evidence="3">The sequence shown here is derived from an EMBL/GenBank/DDBJ whole genome shotgun (WGS) entry which is preliminary data.</text>
</comment>
<name>A0ABY2Q2N0_9HYPH</name>
<dbReference type="SUPFAM" id="SSF56601">
    <property type="entry name" value="beta-lactamase/transpeptidase-like"/>
    <property type="match status" value="1"/>
</dbReference>
<dbReference type="InterPro" id="IPR001466">
    <property type="entry name" value="Beta-lactam-related"/>
</dbReference>
<dbReference type="EMBL" id="SSNY01000012">
    <property type="protein sequence ID" value="THF55249.1"/>
    <property type="molecule type" value="Genomic_DNA"/>
</dbReference>
<dbReference type="InterPro" id="IPR050491">
    <property type="entry name" value="AmpC-like"/>
</dbReference>
<sequence length="530" mass="55536">MRPVACFGTLPRGRVEMAATDAIFGTLQHDTPSPAGGRRPGSALKGKSPMLLLNDLPERRTLVAAVTEVFSRRIASQAAPGARFMVFDASGPAFDGSFGTAGAAGTPPASHGRFRVASCTKSFTAAAILCLRDGGLLSLDAPVTDYVPELKPTLPAGQPEAPTLRLLLSMAGGFPTDDPWADRQESLSNEAFRSVLRAGVRFATAPGTRYEYSNLGYALLGQVIEAVGGRPYPVYVTETLLKPLGLDETGFDFAAVPEGSLATGYRKAGESWVALPFSGPGAFSSIGGIVTTASDLARWAGWLCSAFSPASGEAGPLSAASRREMQRIQCAIVPEQADDLRLEGYGYGLLVEHHARFGLVVSHSGGYPGFSSHMRWNPATGLGVVAMENATYSGAWDPASEALGLILNAAATVTAPAPAAPAAVKRLADGLLRLLSQGWDERTADAIFQENVALDVPYAERARELDSLREKAGALEAAGVRVVATDSGAVDGGYGRFELRVPCSAGEVVAAVRCGPAEPIRVETVTWRVE</sequence>
<protein>
    <submittedName>
        <fullName evidence="3">Beta-lactamase family protein</fullName>
    </submittedName>
</protein>
<gene>
    <name evidence="3" type="ORF">E6C48_18575</name>
</gene>
<dbReference type="PANTHER" id="PTHR46825:SF9">
    <property type="entry name" value="BETA-LACTAMASE-RELATED DOMAIN-CONTAINING PROTEIN"/>
    <property type="match status" value="1"/>
</dbReference>
<keyword evidence="4" id="KW-1185">Reference proteome</keyword>
<dbReference type="InterPro" id="IPR012338">
    <property type="entry name" value="Beta-lactam/transpept-like"/>
</dbReference>